<comment type="caution">
    <text evidence="1">The sequence shown here is derived from an EMBL/GenBank/DDBJ whole genome shotgun (WGS) entry which is preliminary data.</text>
</comment>
<evidence type="ECO:0000313" key="2">
    <source>
        <dbReference type="Proteomes" id="UP001211065"/>
    </source>
</evidence>
<dbReference type="InterPro" id="IPR029044">
    <property type="entry name" value="Nucleotide-diphossugar_trans"/>
</dbReference>
<evidence type="ECO:0000313" key="1">
    <source>
        <dbReference type="EMBL" id="KAJ3221213.1"/>
    </source>
</evidence>
<dbReference type="EMBL" id="JADGJW010000244">
    <property type="protein sequence ID" value="KAJ3221213.1"/>
    <property type="molecule type" value="Genomic_DNA"/>
</dbReference>
<sequence length="764" mass="88112">MDKTVEELLETRIRFGGSGVVVFFKKDHFFFNAFPVQIKSEQLSRRNLDENKSSASYHAVAPFEESDTVEDNEKKVDGAQYAIIYFLPNSDSAFEVSTLTSSLCNSIRFLFQNFNNDAKYPVYIFMENFTKDSKANVLLDLTYETSSNGEIMQMDLIKFFPIDVNYPKELNKYKDAMIPIYKKDYPRQNHLNLISFSSLLMNPILDGVEFVLHLGYNISITSPLKYDPFEVMKASDYKYGYRAQSFAKYDEITLLWDFAEQRFDQEGQVQFAKNGFKVPEKKKKMTASILTYDTRMELLHLPTFRTVLNSEFKSEIFKGIYEYNWNPNAIRWLIVQHSLDVQSKVMKFCDIELQFGNEVLQRSCEVSDKLILNSPKYVTKKLEKVKEVVTPVKIDIEGSANEKSGFSDWANVEKRNGEIRAAEEKLNDQIGEGVGIDNILQRGRLNQVDNSELARQHNEELLREDSVKDRFGIEKKNVHAASAERQEKKNIIINSPTIRRRGRFEKVKLEEKTIKDIQDNSQINDFQGDGSMLFLNENSSNVNSKNVPKSNLNVVSKNEKEIVKDEEMGLTISEILNENSKKIEVDLNDSSPNFQNVVDSFPKNLVSYNKNEQLQKVAEYNRDNLKMTFVDRLNPDQLNIVPPQKKGDIINIKIDELESWTFNKNNVLSGLTDDPDVINAVEGESWDNNSKVEFGRKPVFEKFSSEDENLKSNNELEIDVAAPLLEAVIDNNFKVNQIIPKQKNAMHPINYLDRENRLLNEDIV</sequence>
<reference evidence="1" key="1">
    <citation type="submission" date="2020-05" db="EMBL/GenBank/DDBJ databases">
        <title>Phylogenomic resolution of chytrid fungi.</title>
        <authorList>
            <person name="Stajich J.E."/>
            <person name="Amses K."/>
            <person name="Simmons R."/>
            <person name="Seto K."/>
            <person name="Myers J."/>
            <person name="Bonds A."/>
            <person name="Quandt C.A."/>
            <person name="Barry K."/>
            <person name="Liu P."/>
            <person name="Grigoriev I."/>
            <person name="Longcore J.E."/>
            <person name="James T.Y."/>
        </authorList>
    </citation>
    <scope>NUCLEOTIDE SEQUENCE</scope>
    <source>
        <strain evidence="1">JEL0476</strain>
    </source>
</reference>
<dbReference type="SUPFAM" id="SSF53448">
    <property type="entry name" value="Nucleotide-diphospho-sugar transferases"/>
    <property type="match status" value="1"/>
</dbReference>
<dbReference type="Proteomes" id="UP001211065">
    <property type="component" value="Unassembled WGS sequence"/>
</dbReference>
<keyword evidence="2" id="KW-1185">Reference proteome</keyword>
<dbReference type="Gene3D" id="3.90.550.10">
    <property type="entry name" value="Spore Coat Polysaccharide Biosynthesis Protein SpsA, Chain A"/>
    <property type="match status" value="1"/>
</dbReference>
<protein>
    <submittedName>
        <fullName evidence="1">Uncharacterized protein</fullName>
    </submittedName>
</protein>
<name>A0AAD5U1D3_9FUNG</name>
<accession>A0AAD5U1D3</accession>
<organism evidence="1 2">
    <name type="scientific">Clydaea vesicula</name>
    <dbReference type="NCBI Taxonomy" id="447962"/>
    <lineage>
        <taxon>Eukaryota</taxon>
        <taxon>Fungi</taxon>
        <taxon>Fungi incertae sedis</taxon>
        <taxon>Chytridiomycota</taxon>
        <taxon>Chytridiomycota incertae sedis</taxon>
        <taxon>Chytridiomycetes</taxon>
        <taxon>Lobulomycetales</taxon>
        <taxon>Lobulomycetaceae</taxon>
        <taxon>Clydaea</taxon>
    </lineage>
</organism>
<proteinExistence type="predicted"/>
<gene>
    <name evidence="1" type="ORF">HK099_003690</name>
</gene>
<dbReference type="AlphaFoldDB" id="A0AAD5U1D3"/>